<name>A0ABU6TWP4_9FABA</name>
<proteinExistence type="predicted"/>
<accession>A0ABU6TWP4</accession>
<keyword evidence="2" id="KW-1185">Reference proteome</keyword>
<evidence type="ECO:0000313" key="1">
    <source>
        <dbReference type="EMBL" id="MED6152438.1"/>
    </source>
</evidence>
<comment type="caution">
    <text evidence="1">The sequence shown here is derived from an EMBL/GenBank/DDBJ whole genome shotgun (WGS) entry which is preliminary data.</text>
</comment>
<sequence length="97" mass="11354">CDEKADSYLAIVKRQRYHFEDETFVHPLHSIWFDLNCLYELPVESLLACQCQGPLEKKEPILRNLVHLENQSRHGDTTLFSPKAYKTTWYSLIVSQG</sequence>
<protein>
    <submittedName>
        <fullName evidence="1">Uncharacterized protein</fullName>
    </submittedName>
</protein>
<gene>
    <name evidence="1" type="ORF">PIB30_092094</name>
</gene>
<reference evidence="1 2" key="1">
    <citation type="journal article" date="2023" name="Plants (Basel)">
        <title>Bridging the Gap: Combining Genomics and Transcriptomics Approaches to Understand Stylosanthes scabra, an Orphan Legume from the Brazilian Caatinga.</title>
        <authorList>
            <person name="Ferreira-Neto J.R.C."/>
            <person name="da Silva M.D."/>
            <person name="Binneck E."/>
            <person name="de Melo N.F."/>
            <person name="da Silva R.H."/>
            <person name="de Melo A.L.T.M."/>
            <person name="Pandolfi V."/>
            <person name="Bustamante F.O."/>
            <person name="Brasileiro-Vidal A.C."/>
            <person name="Benko-Iseppon A.M."/>
        </authorList>
    </citation>
    <scope>NUCLEOTIDE SEQUENCE [LARGE SCALE GENOMIC DNA]</scope>
    <source>
        <tissue evidence="1">Leaves</tissue>
    </source>
</reference>
<dbReference type="EMBL" id="JASCZI010092499">
    <property type="protein sequence ID" value="MED6152438.1"/>
    <property type="molecule type" value="Genomic_DNA"/>
</dbReference>
<evidence type="ECO:0000313" key="2">
    <source>
        <dbReference type="Proteomes" id="UP001341840"/>
    </source>
</evidence>
<feature type="non-terminal residue" evidence="1">
    <location>
        <position position="1"/>
    </location>
</feature>
<organism evidence="1 2">
    <name type="scientific">Stylosanthes scabra</name>
    <dbReference type="NCBI Taxonomy" id="79078"/>
    <lineage>
        <taxon>Eukaryota</taxon>
        <taxon>Viridiplantae</taxon>
        <taxon>Streptophyta</taxon>
        <taxon>Embryophyta</taxon>
        <taxon>Tracheophyta</taxon>
        <taxon>Spermatophyta</taxon>
        <taxon>Magnoliopsida</taxon>
        <taxon>eudicotyledons</taxon>
        <taxon>Gunneridae</taxon>
        <taxon>Pentapetalae</taxon>
        <taxon>rosids</taxon>
        <taxon>fabids</taxon>
        <taxon>Fabales</taxon>
        <taxon>Fabaceae</taxon>
        <taxon>Papilionoideae</taxon>
        <taxon>50 kb inversion clade</taxon>
        <taxon>dalbergioids sensu lato</taxon>
        <taxon>Dalbergieae</taxon>
        <taxon>Pterocarpus clade</taxon>
        <taxon>Stylosanthes</taxon>
    </lineage>
</organism>
<dbReference type="Proteomes" id="UP001341840">
    <property type="component" value="Unassembled WGS sequence"/>
</dbReference>